<gene>
    <name evidence="2" type="ORF">phiAp1_37</name>
</gene>
<proteinExistence type="predicted"/>
<feature type="region of interest" description="Disordered" evidence="1">
    <location>
        <begin position="19"/>
        <end position="50"/>
    </location>
</feature>
<reference evidence="3" key="1">
    <citation type="submission" date="2016-11" db="EMBL/GenBank/DDBJ databases">
        <authorList>
            <person name="Xavier A.S."/>
            <person name="Silva F.P."/>
            <person name="Vidigal P.M.P."/>
            <person name="Lima T.T.M."/>
            <person name="Souza F.O."/>
            <person name="Alfenas-Zerbini P."/>
        </authorList>
    </citation>
    <scope>NUCLEOTIDE SEQUENCE [LARGE SCALE GENOMIC DNA]</scope>
</reference>
<evidence type="ECO:0000313" key="3">
    <source>
        <dbReference type="Proteomes" id="UP000221958"/>
    </source>
</evidence>
<name>A0A1L7DS58_9CAUD</name>
<protein>
    <submittedName>
        <fullName evidence="2">Structural protein</fullName>
    </submittedName>
</protein>
<accession>A0A1L7DS58</accession>
<dbReference type="Proteomes" id="UP000221958">
    <property type="component" value="Segment"/>
</dbReference>
<sequence length="104" mass="10848">MGALKRLYDPVGDLIFGSRGDSGGGDVGAAQREAEAKQAELEKQRAAQQAQLDSINQNAAKDLSQENRAQIVAGGTADIVTQAQDDARRKRVVGGLSTALGINV</sequence>
<keyword evidence="3" id="KW-1185">Reference proteome</keyword>
<organism evidence="2 3">
    <name type="scientific">Ralstonia phage phiAp1</name>
    <dbReference type="NCBI Taxonomy" id="2783867"/>
    <lineage>
        <taxon>Viruses</taxon>
        <taxon>Duplodnaviria</taxon>
        <taxon>Heunggongvirae</taxon>
        <taxon>Uroviricota</taxon>
        <taxon>Caudoviricetes</taxon>
        <taxon>Autographivirales</taxon>
        <taxon>Autoscriptoviridae</taxon>
        <taxon>Ayakvirus</taxon>
        <taxon>Ayakvirus Ap1</taxon>
    </lineage>
</organism>
<evidence type="ECO:0000313" key="2">
    <source>
        <dbReference type="EMBL" id="APU03178.1"/>
    </source>
</evidence>
<dbReference type="EMBL" id="KY117485">
    <property type="protein sequence ID" value="APU03178.1"/>
    <property type="molecule type" value="Genomic_DNA"/>
</dbReference>
<evidence type="ECO:0000256" key="1">
    <source>
        <dbReference type="SAM" id="MobiDB-lite"/>
    </source>
</evidence>
<feature type="compositionally biased region" description="Basic and acidic residues" evidence="1">
    <location>
        <begin position="32"/>
        <end position="45"/>
    </location>
</feature>